<dbReference type="GO" id="GO:0016126">
    <property type="term" value="P:sterol biosynthetic process"/>
    <property type="evidence" value="ECO:0000318"/>
    <property type="project" value="GO_Central"/>
</dbReference>
<dbReference type="OMA" id="IAEHNSE"/>
<dbReference type="InterPro" id="IPR050668">
    <property type="entry name" value="Cytochrome_b5"/>
</dbReference>
<dbReference type="GO" id="GO:0046872">
    <property type="term" value="F:metal ion binding"/>
    <property type="evidence" value="ECO:0007669"/>
    <property type="project" value="UniProtKB-KW"/>
</dbReference>
<evidence type="ECO:0000256" key="1">
    <source>
        <dbReference type="ARBA" id="ARBA00004131"/>
    </source>
</evidence>
<dbReference type="Proteomes" id="UP000000591">
    <property type="component" value="Chromosome VI"/>
</dbReference>
<evidence type="ECO:0000256" key="2">
    <source>
        <dbReference type="ARBA" id="ARBA00022448"/>
    </source>
</evidence>
<dbReference type="eggNOG" id="KOG0537">
    <property type="taxonomic scope" value="Eukaryota"/>
</dbReference>
<evidence type="ECO:0000256" key="11">
    <source>
        <dbReference type="ARBA" id="ARBA00037877"/>
    </source>
</evidence>
<evidence type="ECO:0000256" key="9">
    <source>
        <dbReference type="ARBA" id="ARBA00023004"/>
    </source>
</evidence>
<dbReference type="RefSeq" id="NP_985327.1">
    <property type="nucleotide sequence ID" value="NM_210681.1"/>
</dbReference>
<dbReference type="HOGENOM" id="CLU_102602_3_2_1"/>
<dbReference type="EMBL" id="AE016819">
    <property type="protein sequence ID" value="AAS53151.1"/>
    <property type="molecule type" value="Genomic_DNA"/>
</dbReference>
<feature type="domain" description="Cytochrome b5 heme-binding" evidence="14">
    <location>
        <begin position="41"/>
        <end position="117"/>
    </location>
</feature>
<evidence type="ECO:0000256" key="7">
    <source>
        <dbReference type="ARBA" id="ARBA00022848"/>
    </source>
</evidence>
<dbReference type="FunFam" id="3.10.120.10:FF:000002">
    <property type="entry name" value="Cytochrome b5 type B"/>
    <property type="match status" value="1"/>
</dbReference>
<dbReference type="PANTHER" id="PTHR19359:SF150">
    <property type="entry name" value="CYTOCHROME B5"/>
    <property type="match status" value="1"/>
</dbReference>
<protein>
    <submittedName>
        <fullName evidence="15">AFL223Wp</fullName>
    </submittedName>
</protein>
<dbReference type="KEGG" id="ago:AGOS_AFL223W"/>
<evidence type="ECO:0000256" key="6">
    <source>
        <dbReference type="ARBA" id="ARBA00022824"/>
    </source>
</evidence>
<comment type="subcellular location">
    <subcellularLocation>
        <location evidence="1">Endoplasmic reticulum membrane</location>
        <topology evidence="1">Single-pass membrane protein</topology>
        <orientation evidence="1">Cytoplasmic side</orientation>
    </subcellularLocation>
    <subcellularLocation>
        <location evidence="11">Microsome membrane</location>
        <topology evidence="11">Single-pass membrane protein</topology>
        <orientation evidence="11">Cytoplasmic side</orientation>
    </subcellularLocation>
</comment>
<sequence length="165" mass="18250">MIKFYDGSYIIHMGLQAQVAYGVNDQLLSLFTSPPTETTMPKLYTYQEIAEHNSENDLWLIINGKVYDCTKFAEEHPGGDEVLIDLAGQDATEPFADIGHSDDAVKMLEGLYVGDLDKDSEPVVSASEDRSSSTGGGEGNGALWLAFIVFFLAAVYYNYHHNKWA</sequence>
<dbReference type="PRINTS" id="PR00363">
    <property type="entry name" value="CYTOCHROMEB5"/>
</dbReference>
<evidence type="ECO:0000256" key="5">
    <source>
        <dbReference type="ARBA" id="ARBA00022723"/>
    </source>
</evidence>
<dbReference type="AlphaFoldDB" id="Q755N6"/>
<dbReference type="PROSITE" id="PS50255">
    <property type="entry name" value="CYTOCHROME_B5_2"/>
    <property type="match status" value="1"/>
</dbReference>
<keyword evidence="7" id="KW-0492">Microsome</keyword>
<gene>
    <name evidence="15" type="ORF">AGOS_AFL223W</name>
</gene>
<keyword evidence="9" id="KW-0408">Iron</keyword>
<evidence type="ECO:0000256" key="12">
    <source>
        <dbReference type="ARBA" id="ARBA00038168"/>
    </source>
</evidence>
<keyword evidence="5" id="KW-0479">Metal-binding</keyword>
<dbReference type="InterPro" id="IPR001199">
    <property type="entry name" value="Cyt_B5-like_heme/steroid-bd"/>
</dbReference>
<dbReference type="Gene3D" id="3.10.120.10">
    <property type="entry name" value="Cytochrome b5-like heme/steroid binding domain"/>
    <property type="match status" value="1"/>
</dbReference>
<reference evidence="15 16" key="1">
    <citation type="journal article" date="2004" name="Science">
        <title>The Ashbya gossypii genome as a tool for mapping the ancient Saccharomyces cerevisiae genome.</title>
        <authorList>
            <person name="Dietrich F.S."/>
            <person name="Voegeli S."/>
            <person name="Brachat S."/>
            <person name="Lerch A."/>
            <person name="Gates K."/>
            <person name="Steiner S."/>
            <person name="Mohr C."/>
            <person name="Pohlmann R."/>
            <person name="Luedi P."/>
            <person name="Choi S."/>
            <person name="Wing R.A."/>
            <person name="Flavier A."/>
            <person name="Gaffney T.D."/>
            <person name="Philippsen P."/>
        </authorList>
    </citation>
    <scope>NUCLEOTIDE SEQUENCE [LARGE SCALE GENOMIC DNA]</scope>
    <source>
        <strain evidence="16">ATCC 10895 / CBS 109.51 / FGSC 9923 / NRRL Y-1056</strain>
    </source>
</reference>
<dbReference type="PANTHER" id="PTHR19359">
    <property type="entry name" value="CYTOCHROME B5"/>
    <property type="match status" value="1"/>
</dbReference>
<dbReference type="InParanoid" id="Q755N6"/>
<comment type="similarity">
    <text evidence="12">Belongs to the cytochrome b5 family.</text>
</comment>
<dbReference type="SMART" id="SM01117">
    <property type="entry name" value="Cyt-b5"/>
    <property type="match status" value="1"/>
</dbReference>
<evidence type="ECO:0000256" key="3">
    <source>
        <dbReference type="ARBA" id="ARBA00022617"/>
    </source>
</evidence>
<evidence type="ECO:0000256" key="10">
    <source>
        <dbReference type="ARBA" id="ARBA00023136"/>
    </source>
</evidence>
<name>Q755N6_EREGS</name>
<proteinExistence type="inferred from homology"/>
<keyword evidence="13" id="KW-1133">Transmembrane helix</keyword>
<dbReference type="OrthoDB" id="260519at2759"/>
<dbReference type="FunCoup" id="Q755N6">
    <property type="interactions" value="754"/>
</dbReference>
<dbReference type="SUPFAM" id="SSF55856">
    <property type="entry name" value="Cytochrome b5-like heme/steroid binding domain"/>
    <property type="match status" value="1"/>
</dbReference>
<evidence type="ECO:0000256" key="13">
    <source>
        <dbReference type="SAM" id="Phobius"/>
    </source>
</evidence>
<keyword evidence="2" id="KW-0813">Transport</keyword>
<dbReference type="GeneID" id="4621551"/>
<evidence type="ECO:0000313" key="16">
    <source>
        <dbReference type="Proteomes" id="UP000000591"/>
    </source>
</evidence>
<keyword evidence="16" id="KW-1185">Reference proteome</keyword>
<evidence type="ECO:0000259" key="14">
    <source>
        <dbReference type="PROSITE" id="PS50255"/>
    </source>
</evidence>
<organism evidence="15 16">
    <name type="scientific">Eremothecium gossypii (strain ATCC 10895 / CBS 109.51 / FGSC 9923 / NRRL Y-1056)</name>
    <name type="common">Yeast</name>
    <name type="synonym">Ashbya gossypii</name>
    <dbReference type="NCBI Taxonomy" id="284811"/>
    <lineage>
        <taxon>Eukaryota</taxon>
        <taxon>Fungi</taxon>
        <taxon>Dikarya</taxon>
        <taxon>Ascomycota</taxon>
        <taxon>Saccharomycotina</taxon>
        <taxon>Saccharomycetes</taxon>
        <taxon>Saccharomycetales</taxon>
        <taxon>Saccharomycetaceae</taxon>
        <taxon>Eremothecium</taxon>
    </lineage>
</organism>
<dbReference type="InterPro" id="IPR036400">
    <property type="entry name" value="Cyt_B5-like_heme/steroid_sf"/>
</dbReference>
<keyword evidence="10 13" id="KW-0472">Membrane</keyword>
<dbReference type="Pfam" id="PF00173">
    <property type="entry name" value="Cyt-b5"/>
    <property type="match status" value="1"/>
</dbReference>
<dbReference type="GO" id="GO:0020037">
    <property type="term" value="F:heme binding"/>
    <property type="evidence" value="ECO:0000318"/>
    <property type="project" value="GO_Central"/>
</dbReference>
<evidence type="ECO:0000256" key="4">
    <source>
        <dbReference type="ARBA" id="ARBA00022692"/>
    </source>
</evidence>
<evidence type="ECO:0000256" key="8">
    <source>
        <dbReference type="ARBA" id="ARBA00022982"/>
    </source>
</evidence>
<keyword evidence="3" id="KW-0349">Heme</keyword>
<evidence type="ECO:0000313" key="15">
    <source>
        <dbReference type="EMBL" id="AAS53151.1"/>
    </source>
</evidence>
<keyword evidence="4 13" id="KW-0812">Transmembrane</keyword>
<dbReference type="STRING" id="284811.Q755N6"/>
<feature type="transmembrane region" description="Helical" evidence="13">
    <location>
        <begin position="141"/>
        <end position="159"/>
    </location>
</feature>
<dbReference type="GO" id="GO:0005789">
    <property type="term" value="C:endoplasmic reticulum membrane"/>
    <property type="evidence" value="ECO:0000318"/>
    <property type="project" value="GO_Central"/>
</dbReference>
<accession>Q755N6</accession>
<reference evidence="16" key="2">
    <citation type="journal article" date="2013" name="G3 (Bethesda)">
        <title>Genomes of Ashbya fungi isolated from insects reveal four mating-type loci, numerous translocations, lack of transposons, and distinct gene duplications.</title>
        <authorList>
            <person name="Dietrich F.S."/>
            <person name="Voegeli S."/>
            <person name="Kuo S."/>
            <person name="Philippsen P."/>
        </authorList>
    </citation>
    <scope>GENOME REANNOTATION</scope>
    <source>
        <strain evidence="16">ATCC 10895 / CBS 109.51 / FGSC 9923 / NRRL Y-1056</strain>
    </source>
</reference>
<keyword evidence="6" id="KW-0256">Endoplasmic reticulum</keyword>
<keyword evidence="8" id="KW-0249">Electron transport</keyword>